<dbReference type="Gene3D" id="3.90.870.50">
    <property type="match status" value="1"/>
</dbReference>
<dbReference type="InterPro" id="IPR055128">
    <property type="entry name" value="HypF_C_2"/>
</dbReference>
<comment type="catalytic activity">
    <reaction evidence="7 8">
        <text>C-terminal L-cysteinyl-[HypE protein] + carbamoyl phosphate + ATP + H2O = C-terminal S-carboxamide-L-cysteinyl-[HypE protein] + AMP + phosphate + diphosphate + H(+)</text>
        <dbReference type="Rhea" id="RHEA:55636"/>
        <dbReference type="Rhea" id="RHEA-COMP:14247"/>
        <dbReference type="Rhea" id="RHEA-COMP:14392"/>
        <dbReference type="ChEBI" id="CHEBI:15377"/>
        <dbReference type="ChEBI" id="CHEBI:15378"/>
        <dbReference type="ChEBI" id="CHEBI:30616"/>
        <dbReference type="ChEBI" id="CHEBI:33019"/>
        <dbReference type="ChEBI" id="CHEBI:43474"/>
        <dbReference type="ChEBI" id="CHEBI:58228"/>
        <dbReference type="ChEBI" id="CHEBI:76913"/>
        <dbReference type="ChEBI" id="CHEBI:139126"/>
        <dbReference type="ChEBI" id="CHEBI:456215"/>
    </reaction>
</comment>
<dbReference type="eggNOG" id="COG0068">
    <property type="taxonomic scope" value="Bacteria"/>
</dbReference>
<dbReference type="Gene3D" id="3.30.420.40">
    <property type="match status" value="1"/>
</dbReference>
<dbReference type="Proteomes" id="UP000030856">
    <property type="component" value="Unassembled WGS sequence"/>
</dbReference>
<dbReference type="GeneID" id="86990465"/>
<dbReference type="GO" id="GO:0003998">
    <property type="term" value="F:acylphosphatase activity"/>
    <property type="evidence" value="ECO:0007669"/>
    <property type="project" value="UniProtKB-EC"/>
</dbReference>
<keyword evidence="9" id="KW-0378">Hydrolase</keyword>
<comment type="pathway">
    <text evidence="1 8">Protein modification; [NiFe] hydrogenase maturation.</text>
</comment>
<keyword evidence="3" id="KW-0436">Ligase</keyword>
<keyword evidence="6" id="KW-0862">Zinc</keyword>
<dbReference type="InterPro" id="IPR004421">
    <property type="entry name" value="Carbamoyltransferase_HypF"/>
</dbReference>
<sequence>MPDNRPAAGPVDISARKITLSGKVQGVGFRPFIYRLATQHRLTGWVRNCVGIVEIHVQGPVSAQNDFLSAVFTEHPPLAKPKLESDTAVACEQTESFEILNSLDAGHPEISLPTDLYLCDDCLAEMQNPSDLRYRYPFINCTQCGPRYTLIEALPYDRPNTTMKTFPLCESCKEEYENPNSRRFHAEPIACPVCGPSLQFCRAGQTIEGNDEAITATVEALKSGAVVAVKGIGGYHLVCDATNDDVIKQLRRNKPRPDKPLAVMLPAETNGLALEQDESDFLNQPSRPILLIDKHKLPALSPQLAPGLGEIGVMLPYSPLHHLLLDSFASPLVATSANISGEPVLTDGIEVERRLAHITDRFLHHNRPIARPADDPVFRISEGMPRPIRLGRGTAPFELALPFTLEHPVLAVGTQMKNVITLAWGKRAVLSPHIGEMNTARALQVFEETIADLQQLYQVKAEVLICDTHPGYTASRWAEKQNLPVHTVLHHHAHAASASYEFYCHEEVIAFTWDGIGLGADETLWGGETFLGKPGSWKRVASFRPFRLPGGDKAAREPWRSAAALCWQSGHPYPQIPEKDPLLRKAWEQGINAPSSSSVGRLFDAAAALSGVCSVASYEGQGAMLLEALANHKATHVPLDISESNDMLVADWQPLLAVMTDSSTEQAQRAATFHASLAHTLLRKAQLIRQRHGVSHVTLSGGVFQNRVLTELAASLLREENFTVHLPVRIPVNDAGISFGQVIEYGCGR</sequence>
<comment type="similarity">
    <text evidence="2 8">Belongs to the carbamoyltransferase HypF family.</text>
</comment>
<dbReference type="Gene3D" id="3.30.420.360">
    <property type="match status" value="1"/>
</dbReference>
<dbReference type="STRING" id="2340.JV46_24280"/>
<dbReference type="PANTHER" id="PTHR42959:SF1">
    <property type="entry name" value="CARBAMOYLTRANSFERASE HYPF"/>
    <property type="match status" value="1"/>
</dbReference>
<feature type="active site" evidence="9">
    <location>
        <position position="48"/>
    </location>
</feature>
<gene>
    <name evidence="12" type="primary">hypF</name>
    <name evidence="12" type="ORF">JV46_24280</name>
</gene>
<dbReference type="Pfam" id="PF01300">
    <property type="entry name" value="Sua5_yciO_yrdC"/>
    <property type="match status" value="1"/>
</dbReference>
<dbReference type="EMBL" id="JRAA01000003">
    <property type="protein sequence ID" value="KHF24220.1"/>
    <property type="molecule type" value="Genomic_DNA"/>
</dbReference>
<dbReference type="PROSITE" id="PS00150">
    <property type="entry name" value="ACYLPHOSPHATASE_1"/>
    <property type="match status" value="1"/>
</dbReference>
<dbReference type="InterPro" id="IPR006070">
    <property type="entry name" value="Sua5-like_dom"/>
</dbReference>
<dbReference type="InterPro" id="IPR017945">
    <property type="entry name" value="DHBP_synth_RibB-like_a/b_dom"/>
</dbReference>
<comment type="function">
    <text evidence="8">Involved in the maturation of [NiFe] hydrogenases. Along with HypE, it catalyzes the synthesis of the CN ligands of the active site iron of [NiFe]-hydrogenases. HypF functions as a carbamoyl transferase using carbamoylphosphate as a substrate and transferring the carboxamido moiety in an ATP-dependent reaction to the thiolate of the C-terminal cysteine of HypE yielding a protein-S-carboxamide.</text>
</comment>
<dbReference type="PROSITE" id="PS51160">
    <property type="entry name" value="ACYLPHOSPHATASE_3"/>
    <property type="match status" value="1"/>
</dbReference>
<evidence type="ECO:0000256" key="8">
    <source>
        <dbReference type="PIRNR" id="PIRNR006256"/>
    </source>
</evidence>
<dbReference type="InterPro" id="IPR011125">
    <property type="entry name" value="Znf_HypF"/>
</dbReference>
<dbReference type="Pfam" id="PF07503">
    <property type="entry name" value="zf-HYPF"/>
    <property type="match status" value="2"/>
</dbReference>
<dbReference type="Gene3D" id="3.30.110.120">
    <property type="match status" value="1"/>
</dbReference>
<dbReference type="UniPathway" id="UPA00335"/>
<evidence type="ECO:0000256" key="2">
    <source>
        <dbReference type="ARBA" id="ARBA00008097"/>
    </source>
</evidence>
<evidence type="ECO:0000256" key="5">
    <source>
        <dbReference type="ARBA" id="ARBA00022771"/>
    </source>
</evidence>
<keyword evidence="13" id="KW-1185">Reference proteome</keyword>
<dbReference type="PROSITE" id="PS51163">
    <property type="entry name" value="YRDC"/>
    <property type="match status" value="1"/>
</dbReference>
<evidence type="ECO:0000313" key="12">
    <source>
        <dbReference type="EMBL" id="KHF24220.1"/>
    </source>
</evidence>
<comment type="caution">
    <text evidence="12">The sequence shown here is derived from an EMBL/GenBank/DDBJ whole genome shotgun (WGS) entry which is preliminary data.</text>
</comment>
<organism evidence="12 13">
    <name type="scientific">Solemya velum gill symbiont</name>
    <dbReference type="NCBI Taxonomy" id="2340"/>
    <lineage>
        <taxon>Bacteria</taxon>
        <taxon>Pseudomonadati</taxon>
        <taxon>Pseudomonadota</taxon>
        <taxon>Gammaproteobacteria</taxon>
        <taxon>sulfur-oxidizing symbionts</taxon>
    </lineage>
</organism>
<keyword evidence="5" id="KW-0863">Zinc-finger</keyword>
<evidence type="ECO:0000256" key="9">
    <source>
        <dbReference type="PROSITE-ProRule" id="PRU00520"/>
    </source>
</evidence>
<dbReference type="GO" id="GO:0003725">
    <property type="term" value="F:double-stranded RNA binding"/>
    <property type="evidence" value="ECO:0007669"/>
    <property type="project" value="InterPro"/>
</dbReference>
<dbReference type="GO" id="GO:0016874">
    <property type="term" value="F:ligase activity"/>
    <property type="evidence" value="ECO:0007669"/>
    <property type="project" value="UniProtKB-UniRule"/>
</dbReference>
<dbReference type="GO" id="GO:0008270">
    <property type="term" value="F:zinc ion binding"/>
    <property type="evidence" value="ECO:0007669"/>
    <property type="project" value="UniProtKB-KW"/>
</dbReference>
<dbReference type="InterPro" id="IPR017968">
    <property type="entry name" value="Acylphosphatase_CS"/>
</dbReference>
<dbReference type="InterPro" id="IPR041440">
    <property type="entry name" value="HypF_C"/>
</dbReference>
<keyword evidence="4" id="KW-0479">Metal-binding</keyword>
<dbReference type="InterPro" id="IPR001792">
    <property type="entry name" value="Acylphosphatase-like_dom"/>
</dbReference>
<evidence type="ECO:0000256" key="6">
    <source>
        <dbReference type="ARBA" id="ARBA00022833"/>
    </source>
</evidence>
<dbReference type="NCBIfam" id="TIGR00143">
    <property type="entry name" value="hypF"/>
    <property type="match status" value="1"/>
</dbReference>
<evidence type="ECO:0000256" key="4">
    <source>
        <dbReference type="ARBA" id="ARBA00022723"/>
    </source>
</evidence>
<accession>A0A0B0H509</accession>
<dbReference type="RefSeq" id="WP_230209779.1">
    <property type="nucleotide sequence ID" value="NZ_MPPZ01000024.1"/>
</dbReference>
<evidence type="ECO:0000256" key="3">
    <source>
        <dbReference type="ARBA" id="ARBA00022598"/>
    </source>
</evidence>
<dbReference type="InterPro" id="IPR036046">
    <property type="entry name" value="Acylphosphatase-like_dom_sf"/>
</dbReference>
<evidence type="ECO:0000313" key="13">
    <source>
        <dbReference type="Proteomes" id="UP000030856"/>
    </source>
</evidence>
<protein>
    <recommendedName>
        <fullName evidence="8">Carbamoyltransferase HypF</fullName>
        <ecNumber evidence="8">6.2.-.-</ecNumber>
    </recommendedName>
</protein>
<dbReference type="GO" id="GO:0016743">
    <property type="term" value="F:carboxyl- or carbamoyltransferase activity"/>
    <property type="evidence" value="ECO:0007669"/>
    <property type="project" value="UniProtKB-UniRule"/>
</dbReference>
<evidence type="ECO:0000256" key="1">
    <source>
        <dbReference type="ARBA" id="ARBA00004711"/>
    </source>
</evidence>
<feature type="domain" description="Acylphosphatase-like" evidence="10">
    <location>
        <begin position="15"/>
        <end position="101"/>
    </location>
</feature>
<dbReference type="PANTHER" id="PTHR42959">
    <property type="entry name" value="CARBAMOYLTRANSFERASE"/>
    <property type="match status" value="1"/>
</dbReference>
<comment type="catalytic activity">
    <reaction evidence="9">
        <text>an acyl phosphate + H2O = a carboxylate + phosphate + H(+)</text>
        <dbReference type="Rhea" id="RHEA:14965"/>
        <dbReference type="ChEBI" id="CHEBI:15377"/>
        <dbReference type="ChEBI" id="CHEBI:15378"/>
        <dbReference type="ChEBI" id="CHEBI:29067"/>
        <dbReference type="ChEBI" id="CHEBI:43474"/>
        <dbReference type="ChEBI" id="CHEBI:59918"/>
        <dbReference type="EC" id="3.6.1.7"/>
    </reaction>
</comment>
<dbReference type="Pfam" id="PF17788">
    <property type="entry name" value="HypF_C"/>
    <property type="match status" value="1"/>
</dbReference>
<dbReference type="PIRSF" id="PIRSF006256">
    <property type="entry name" value="CMPcnvr_hdrg_mat"/>
    <property type="match status" value="1"/>
</dbReference>
<evidence type="ECO:0000259" key="11">
    <source>
        <dbReference type="PROSITE" id="PS51163"/>
    </source>
</evidence>
<dbReference type="AlphaFoldDB" id="A0A0B0H509"/>
<dbReference type="Pfam" id="PF22521">
    <property type="entry name" value="HypF_C_2"/>
    <property type="match status" value="1"/>
</dbReference>
<reference evidence="12 13" key="1">
    <citation type="journal article" date="2014" name="BMC Genomics">
        <title>The genome of the intracellular bacterium of the coastal bivalve, Solemya velum: a blueprint for thriving in and out of symbiosis.</title>
        <authorList>
            <person name="Dmytrenko O."/>
            <person name="Russell S.L."/>
            <person name="Loo W.T."/>
            <person name="Fontanez K.M."/>
            <person name="Liao L."/>
            <person name="Roeselers G."/>
            <person name="Sharma R."/>
            <person name="Stewart F.J."/>
            <person name="Newton I.L."/>
            <person name="Woyke T."/>
            <person name="Wu D."/>
            <person name="Lang J.M."/>
            <person name="Eisen J.A."/>
            <person name="Cavanaugh C.M."/>
        </authorList>
    </citation>
    <scope>NUCLEOTIDE SEQUENCE [LARGE SCALE GENOMIC DNA]</scope>
    <source>
        <strain evidence="12 13">WH</strain>
    </source>
</reference>
<dbReference type="GO" id="GO:0051604">
    <property type="term" value="P:protein maturation"/>
    <property type="evidence" value="ECO:0007669"/>
    <property type="project" value="TreeGrafter"/>
</dbReference>
<dbReference type="SUPFAM" id="SSF55821">
    <property type="entry name" value="YrdC/RibB"/>
    <property type="match status" value="1"/>
</dbReference>
<dbReference type="Pfam" id="PF00708">
    <property type="entry name" value="Acylphosphatase"/>
    <property type="match status" value="1"/>
</dbReference>
<dbReference type="PATRIC" id="fig|2340.3.peg.2299"/>
<feature type="domain" description="YrdC-like" evidence="11">
    <location>
        <begin position="211"/>
        <end position="393"/>
    </location>
</feature>
<dbReference type="InterPro" id="IPR051060">
    <property type="entry name" value="Carbamoyltrans_HypF-like"/>
</dbReference>
<proteinExistence type="inferred from homology"/>
<dbReference type="SUPFAM" id="SSF54975">
    <property type="entry name" value="Acylphosphatase/BLUF domain-like"/>
    <property type="match status" value="1"/>
</dbReference>
<evidence type="ECO:0000256" key="7">
    <source>
        <dbReference type="ARBA" id="ARBA00048220"/>
    </source>
</evidence>
<dbReference type="EC" id="6.2.-.-" evidence="8"/>
<feature type="active site" evidence="9">
    <location>
        <position position="30"/>
    </location>
</feature>
<name>A0A0B0H509_SOVGS</name>
<evidence type="ECO:0000259" key="10">
    <source>
        <dbReference type="PROSITE" id="PS51160"/>
    </source>
</evidence>